<dbReference type="InterPro" id="IPR011096">
    <property type="entry name" value="FTP_domain"/>
</dbReference>
<evidence type="ECO:0000256" key="6">
    <source>
        <dbReference type="ARBA" id="ARBA00022729"/>
    </source>
</evidence>
<dbReference type="EMBL" id="CP133548">
    <property type="protein sequence ID" value="WMS87077.1"/>
    <property type="molecule type" value="Genomic_DNA"/>
</dbReference>
<dbReference type="CDD" id="cd09597">
    <property type="entry name" value="M4_TLP"/>
    <property type="match status" value="1"/>
</dbReference>
<keyword evidence="10" id="KW-0482">Metalloprotease</keyword>
<dbReference type="GO" id="GO:0005509">
    <property type="term" value="F:calcium ion binding"/>
    <property type="evidence" value="ECO:0007669"/>
    <property type="project" value="InterPro"/>
</dbReference>
<evidence type="ECO:0000256" key="5">
    <source>
        <dbReference type="ARBA" id="ARBA00022723"/>
    </source>
</evidence>
<dbReference type="Proteomes" id="UP001239782">
    <property type="component" value="Chromosome"/>
</dbReference>
<keyword evidence="5" id="KW-0479">Metal-binding</keyword>
<keyword evidence="19" id="KW-1185">Reference proteome</keyword>
<dbReference type="Gene3D" id="3.10.450.40">
    <property type="match status" value="1"/>
</dbReference>
<feature type="compositionally biased region" description="Acidic residues" evidence="13">
    <location>
        <begin position="854"/>
        <end position="867"/>
    </location>
</feature>
<keyword evidence="7" id="KW-0378">Hydrolase</keyword>
<evidence type="ECO:0000256" key="14">
    <source>
        <dbReference type="SAM" id="SignalP"/>
    </source>
</evidence>
<dbReference type="InterPro" id="IPR013856">
    <property type="entry name" value="Peptidase_M4_domain"/>
</dbReference>
<comment type="similarity">
    <text evidence="2">Belongs to the peptidase M4 family.</text>
</comment>
<sequence length="1131" mass="123831">MKKSLLWTSVISAMAVGMTANAAERVALSNVNIELDQLAKNGTVGTQSLKKHFKLSKDHSFSKISEKSDFKGNQHKRIQQSYKGVRVFGQQVTQHSKVKLGKDYFAGHVITDIDKDLKGNVTPKLSTTDVIASLKSKVESKFGKWTNYERENTELVVYFDERFNKAFLAYHVELMAQDEKGHVVRRMFIVDANSDRIIKHWNALQHFDITGPGGNEKTGQYQYGTDYPALDGTDDGNGGTCYLENANVRAVDLANTTNTSNNTPYEFACSENTYKAINGAYSPINDAFYFGNVAFDMFDEWYQTAPLPFQLSMKVHYGNGYENAFWDGQAMTFGDGASTFYPLVDINVSVHEISHGFTDFNSDLIYSGESGGMNEAFSDIAGEAGEYFWKGSVDWFIGGDIMKNGDGLRFFETPSLDGRSIDHFDDYYSGMDVHYSSGVYNRGYYLLSNMEGWDPRKAFDIFVHANQNYWTPSSTMAEGACGLIESATDLEYDWISVYVAMSAVGAVCENSSTDTDNDTMSDISEIIIGFDFEDPADANADFDGDGIINKVEMLKGFDPKDTDSDDDGLSDDEEYNLYATDVINADTDADGMPDGYEVANGFNPLNDNDAMQDADSDGVSNVGEYLDGTDPNDANSVRMPPAYSLYDFEDQSVADFPISIYADYPLEISSTYAASGMYSLASPDMTHNEWGGSDITFVSEEGTMSFDLKISTESGWDYFYLAIDGALAFELSGEYDWVTISGPIAAGQHTISFIYAKDGSVSSGEDKIWVDNFYYPGYVRDDDADGMDDAWETNNGLNPADNADAALDADNDGLTNLEEYQAGSNPNVADTDNDGLTDSEEVDTHMTNPAAWDTDGDGVSDKDEVDNGLDPLVAGTDGEDDLDNDGFINRTESKYGSDLNDASSMPAAVAYLVESFNDGNTQAEWTSSTPESFSIQNGRLYSEPLSNDKVASIEVTDVFMAGELSFKANVDTEENVDKMRLLIDGVVVSELTGQLNDQTVTAALTQGEHTIRLEYVKNAFMSSKVDRVSIDNLMYLAPDVDSDGDGLSNGEEVNTYGTDPMSTDSDGDGIADGAEVAAGTNPAKRDTDNDGVADGDDLFPTDASRWSNSDSGSAYFLLLMMAAFAGLRRRK</sequence>
<accession>A0AA51RT35</accession>
<dbReference type="PRINTS" id="PR00730">
    <property type="entry name" value="THERMOLYSIN"/>
</dbReference>
<comment type="subcellular location">
    <subcellularLocation>
        <location evidence="1">Secreted</location>
    </subcellularLocation>
</comment>
<feature type="domain" description="FTP" evidence="17">
    <location>
        <begin position="65"/>
        <end position="95"/>
    </location>
</feature>
<dbReference type="KEGG" id="plei:Q9312_17865"/>
<evidence type="ECO:0000256" key="13">
    <source>
        <dbReference type="SAM" id="MobiDB-lite"/>
    </source>
</evidence>
<feature type="domain" description="Peptidase M4" evidence="15">
    <location>
        <begin position="217"/>
        <end position="359"/>
    </location>
</feature>
<dbReference type="PANTHER" id="PTHR33794:SF1">
    <property type="entry name" value="BACILLOLYSIN"/>
    <property type="match status" value="1"/>
</dbReference>
<feature type="active site" evidence="12">
    <location>
        <position position="352"/>
    </location>
</feature>
<evidence type="ECO:0000256" key="10">
    <source>
        <dbReference type="ARBA" id="ARBA00023049"/>
    </source>
</evidence>
<keyword evidence="6 14" id="KW-0732">Signal</keyword>
<evidence type="ECO:0000259" key="17">
    <source>
        <dbReference type="Pfam" id="PF07504"/>
    </source>
</evidence>
<feature type="chain" id="PRO_5041316722" evidence="14">
    <location>
        <begin position="23"/>
        <end position="1131"/>
    </location>
</feature>
<dbReference type="InterPro" id="IPR023612">
    <property type="entry name" value="Peptidase_M4"/>
</dbReference>
<dbReference type="Gene3D" id="1.10.390.10">
    <property type="entry name" value="Neutral Protease Domain 2"/>
    <property type="match status" value="1"/>
</dbReference>
<keyword evidence="3" id="KW-0964">Secreted</keyword>
<proteinExistence type="inferred from homology"/>
<keyword evidence="8" id="KW-0862">Zinc</keyword>
<keyword evidence="4" id="KW-0645">Protease</keyword>
<feature type="signal peptide" evidence="14">
    <location>
        <begin position="1"/>
        <end position="22"/>
    </location>
</feature>
<feature type="compositionally biased region" description="Acidic residues" evidence="13">
    <location>
        <begin position="831"/>
        <end position="841"/>
    </location>
</feature>
<dbReference type="AlphaFoldDB" id="A0AA51RT35"/>
<dbReference type="InterPro" id="IPR027268">
    <property type="entry name" value="Peptidase_M4/M1_CTD_sf"/>
</dbReference>
<dbReference type="Pfam" id="PF18884">
    <property type="entry name" value="TSP3_bac"/>
    <property type="match status" value="6"/>
</dbReference>
<evidence type="ECO:0000256" key="11">
    <source>
        <dbReference type="ARBA" id="ARBA00023145"/>
    </source>
</evidence>
<dbReference type="Pfam" id="PF07504">
    <property type="entry name" value="FTP"/>
    <property type="match status" value="1"/>
</dbReference>
<evidence type="ECO:0000256" key="12">
    <source>
        <dbReference type="PIRSR" id="PIRSR623612-1"/>
    </source>
</evidence>
<feature type="region of interest" description="Disordered" evidence="13">
    <location>
        <begin position="1044"/>
        <end position="1102"/>
    </location>
</feature>
<name>A0AA51RT35_9GAMM</name>
<dbReference type="Pfam" id="PF02868">
    <property type="entry name" value="Peptidase_M4_C"/>
    <property type="match status" value="1"/>
</dbReference>
<evidence type="ECO:0000256" key="3">
    <source>
        <dbReference type="ARBA" id="ARBA00022525"/>
    </source>
</evidence>
<dbReference type="InterPro" id="IPR001570">
    <property type="entry name" value="Peptidase_M4_C_domain"/>
</dbReference>
<dbReference type="InterPro" id="IPR028974">
    <property type="entry name" value="TSP_type-3_rpt"/>
</dbReference>
<evidence type="ECO:0000259" key="16">
    <source>
        <dbReference type="Pfam" id="PF02868"/>
    </source>
</evidence>
<gene>
    <name evidence="18" type="ORF">Q9312_17865</name>
</gene>
<feature type="domain" description="Peptidase M4 C-terminal" evidence="16">
    <location>
        <begin position="362"/>
        <end position="504"/>
    </location>
</feature>
<feature type="compositionally biased region" description="Acidic residues" evidence="13">
    <location>
        <begin position="1089"/>
        <end position="1099"/>
    </location>
</feature>
<dbReference type="InterPro" id="IPR050728">
    <property type="entry name" value="Zinc_Metalloprotease_M4"/>
</dbReference>
<dbReference type="GO" id="GO:0006508">
    <property type="term" value="P:proteolysis"/>
    <property type="evidence" value="ECO:0007669"/>
    <property type="project" value="UniProtKB-KW"/>
</dbReference>
<dbReference type="Gene3D" id="3.10.170.10">
    <property type="match status" value="1"/>
</dbReference>
<dbReference type="InterPro" id="IPR018247">
    <property type="entry name" value="EF_Hand_1_Ca_BS"/>
</dbReference>
<dbReference type="PANTHER" id="PTHR33794">
    <property type="entry name" value="BACILLOLYSIN"/>
    <property type="match status" value="1"/>
</dbReference>
<reference evidence="18 19" key="1">
    <citation type="submission" date="2023-08" db="EMBL/GenBank/DDBJ databases">
        <title>Pleionea litopenaei sp. nov., isolated from stomach of juvenile Litopenaeus vannamei.</title>
        <authorList>
            <person name="Rho A.M."/>
            <person name="Hwang C.Y."/>
        </authorList>
    </citation>
    <scope>NUCLEOTIDE SEQUENCE [LARGE SCALE GENOMIC DNA]</scope>
    <source>
        <strain evidence="18 19">HL-JVS1</strain>
    </source>
</reference>
<keyword evidence="11" id="KW-0865">Zymogen</keyword>
<protein>
    <submittedName>
        <fullName evidence="18">M4 family metallopeptidase</fullName>
    </submittedName>
</protein>
<evidence type="ECO:0000256" key="9">
    <source>
        <dbReference type="ARBA" id="ARBA00022837"/>
    </source>
</evidence>
<dbReference type="Gene3D" id="4.10.1080.10">
    <property type="entry name" value="TSP type-3 repeat"/>
    <property type="match status" value="1"/>
</dbReference>
<dbReference type="SUPFAM" id="SSF103647">
    <property type="entry name" value="TSP type-3 repeat"/>
    <property type="match status" value="2"/>
</dbReference>
<dbReference type="Pfam" id="PF01447">
    <property type="entry name" value="Peptidase_M4"/>
    <property type="match status" value="1"/>
</dbReference>
<dbReference type="GO" id="GO:0004222">
    <property type="term" value="F:metalloendopeptidase activity"/>
    <property type="evidence" value="ECO:0007669"/>
    <property type="project" value="InterPro"/>
</dbReference>
<feature type="active site" description="Proton donor" evidence="12">
    <location>
        <position position="434"/>
    </location>
</feature>
<dbReference type="InterPro" id="IPR059100">
    <property type="entry name" value="TSP3_bac"/>
</dbReference>
<keyword evidence="9" id="KW-0106">Calcium</keyword>
<evidence type="ECO:0000256" key="8">
    <source>
        <dbReference type="ARBA" id="ARBA00022833"/>
    </source>
</evidence>
<evidence type="ECO:0000313" key="18">
    <source>
        <dbReference type="EMBL" id="WMS87077.1"/>
    </source>
</evidence>
<evidence type="ECO:0000256" key="1">
    <source>
        <dbReference type="ARBA" id="ARBA00004613"/>
    </source>
</evidence>
<feature type="compositionally biased region" description="Polar residues" evidence="13">
    <location>
        <begin position="1051"/>
        <end position="1064"/>
    </location>
</feature>
<dbReference type="Gene3D" id="3.10.450.490">
    <property type="match status" value="1"/>
</dbReference>
<evidence type="ECO:0000256" key="2">
    <source>
        <dbReference type="ARBA" id="ARBA00009388"/>
    </source>
</evidence>
<evidence type="ECO:0000313" key="19">
    <source>
        <dbReference type="Proteomes" id="UP001239782"/>
    </source>
</evidence>
<evidence type="ECO:0000256" key="7">
    <source>
        <dbReference type="ARBA" id="ARBA00022801"/>
    </source>
</evidence>
<dbReference type="RefSeq" id="WP_309202216.1">
    <property type="nucleotide sequence ID" value="NZ_CP133548.1"/>
</dbReference>
<feature type="region of interest" description="Disordered" evidence="13">
    <location>
        <begin position="819"/>
        <end position="885"/>
    </location>
</feature>
<dbReference type="PROSITE" id="PS00018">
    <property type="entry name" value="EF_HAND_1"/>
    <property type="match status" value="1"/>
</dbReference>
<evidence type="ECO:0000259" key="15">
    <source>
        <dbReference type="Pfam" id="PF01447"/>
    </source>
</evidence>
<dbReference type="SUPFAM" id="SSF55486">
    <property type="entry name" value="Metalloproteases ('zincins'), catalytic domain"/>
    <property type="match status" value="1"/>
</dbReference>
<evidence type="ECO:0000256" key="4">
    <source>
        <dbReference type="ARBA" id="ARBA00022670"/>
    </source>
</evidence>
<organism evidence="18 19">
    <name type="scientific">Pleionea litopenaei</name>
    <dbReference type="NCBI Taxonomy" id="3070815"/>
    <lineage>
        <taxon>Bacteria</taxon>
        <taxon>Pseudomonadati</taxon>
        <taxon>Pseudomonadota</taxon>
        <taxon>Gammaproteobacteria</taxon>
        <taxon>Oceanospirillales</taxon>
        <taxon>Pleioneaceae</taxon>
        <taxon>Pleionea</taxon>
    </lineage>
</organism>